<dbReference type="InterPro" id="IPR014755">
    <property type="entry name" value="Cu-Rt/internalin_Ig-like"/>
</dbReference>
<dbReference type="PANTHER" id="PTHR34820:SF4">
    <property type="entry name" value="INNER MEMBRANE PROTEIN YEBZ"/>
    <property type="match status" value="1"/>
</dbReference>
<organism evidence="7 8">
    <name type="scientific">Robbsia betulipollinis</name>
    <dbReference type="NCBI Taxonomy" id="2981849"/>
    <lineage>
        <taxon>Bacteria</taxon>
        <taxon>Pseudomonadati</taxon>
        <taxon>Pseudomonadota</taxon>
        <taxon>Betaproteobacteria</taxon>
        <taxon>Burkholderiales</taxon>
        <taxon>Burkholderiaceae</taxon>
        <taxon>Robbsia</taxon>
    </lineage>
</organism>
<evidence type="ECO:0000313" key="7">
    <source>
        <dbReference type="EMBL" id="MCY0386810.1"/>
    </source>
</evidence>
<evidence type="ECO:0000256" key="1">
    <source>
        <dbReference type="ARBA" id="ARBA00004196"/>
    </source>
</evidence>
<dbReference type="Pfam" id="PF04234">
    <property type="entry name" value="CopC"/>
    <property type="match status" value="1"/>
</dbReference>
<evidence type="ECO:0000256" key="2">
    <source>
        <dbReference type="ARBA" id="ARBA00022723"/>
    </source>
</evidence>
<accession>A0ABT3ZLI1</accession>
<feature type="signal peptide" evidence="5">
    <location>
        <begin position="1"/>
        <end position="24"/>
    </location>
</feature>
<name>A0ABT3ZLI1_9BURK</name>
<dbReference type="InterPro" id="IPR032694">
    <property type="entry name" value="CopC/D"/>
</dbReference>
<evidence type="ECO:0000256" key="4">
    <source>
        <dbReference type="ARBA" id="ARBA00023008"/>
    </source>
</evidence>
<comment type="subcellular location">
    <subcellularLocation>
        <location evidence="1">Cell envelope</location>
    </subcellularLocation>
</comment>
<evidence type="ECO:0000313" key="8">
    <source>
        <dbReference type="Proteomes" id="UP001082899"/>
    </source>
</evidence>
<dbReference type="PANTHER" id="PTHR34820">
    <property type="entry name" value="INNER MEMBRANE PROTEIN YEBZ"/>
    <property type="match status" value="1"/>
</dbReference>
<evidence type="ECO:0000256" key="5">
    <source>
        <dbReference type="SAM" id="SignalP"/>
    </source>
</evidence>
<dbReference type="EMBL" id="JAPMXC010000001">
    <property type="protein sequence ID" value="MCY0386810.1"/>
    <property type="molecule type" value="Genomic_DNA"/>
</dbReference>
<keyword evidence="8" id="KW-1185">Reference proteome</keyword>
<evidence type="ECO:0000256" key="3">
    <source>
        <dbReference type="ARBA" id="ARBA00022729"/>
    </source>
</evidence>
<dbReference type="Proteomes" id="UP001082899">
    <property type="component" value="Unassembled WGS sequence"/>
</dbReference>
<sequence length="121" mass="12527">MNRISPARALAAALIMTGARLATAHAHPAQEAPGAGQTLATAPREVAIDFDESVDAAFTSIAVADARGRSVTRGKAAADTANGKHVSVPLQPLPSGRYTVSWVAVARDGHRTQGHYSFAVK</sequence>
<keyword evidence="3 5" id="KW-0732">Signal</keyword>
<dbReference type="RefSeq" id="WP_267846440.1">
    <property type="nucleotide sequence ID" value="NZ_JAPMXC010000001.1"/>
</dbReference>
<dbReference type="InterPro" id="IPR007348">
    <property type="entry name" value="CopC_dom"/>
</dbReference>
<gene>
    <name evidence="7" type="ORF">OVY01_06095</name>
</gene>
<feature type="domain" description="CopC" evidence="6">
    <location>
        <begin position="25"/>
        <end position="120"/>
    </location>
</feature>
<feature type="chain" id="PRO_5047097799" evidence="5">
    <location>
        <begin position="25"/>
        <end position="121"/>
    </location>
</feature>
<evidence type="ECO:0000259" key="6">
    <source>
        <dbReference type="Pfam" id="PF04234"/>
    </source>
</evidence>
<keyword evidence="2" id="KW-0479">Metal-binding</keyword>
<dbReference type="InterPro" id="IPR014756">
    <property type="entry name" value="Ig_E-set"/>
</dbReference>
<comment type="caution">
    <text evidence="7">The sequence shown here is derived from an EMBL/GenBank/DDBJ whole genome shotgun (WGS) entry which is preliminary data.</text>
</comment>
<proteinExistence type="predicted"/>
<dbReference type="SUPFAM" id="SSF81296">
    <property type="entry name" value="E set domains"/>
    <property type="match status" value="1"/>
</dbReference>
<keyword evidence="4" id="KW-0186">Copper</keyword>
<dbReference type="Gene3D" id="2.60.40.1220">
    <property type="match status" value="1"/>
</dbReference>
<reference evidence="7" key="1">
    <citation type="submission" date="2022-11" db="EMBL/GenBank/DDBJ databases">
        <title>Robbsia betulipollinis sp. nov., isolated from pollen of birch (Betula pendula).</title>
        <authorList>
            <person name="Shi H."/>
            <person name="Ambika Manirajan B."/>
            <person name="Ratering S."/>
            <person name="Geissler-Plaum R."/>
            <person name="Schnell S."/>
        </authorList>
    </citation>
    <scope>NUCLEOTIDE SEQUENCE</scope>
    <source>
        <strain evidence="7">Bb-Pol-6</strain>
    </source>
</reference>
<protein>
    <submittedName>
        <fullName evidence="7">Copper resistance protein CopC</fullName>
    </submittedName>
</protein>